<dbReference type="SMART" id="SM01100">
    <property type="entry name" value="CRAL_TRIO_N"/>
    <property type="match status" value="1"/>
</dbReference>
<dbReference type="Gene3D" id="3.40.525.10">
    <property type="entry name" value="CRAL-TRIO lipid binding domain"/>
    <property type="match status" value="1"/>
</dbReference>
<dbReference type="SUPFAM" id="SSF52087">
    <property type="entry name" value="CRAL/TRIO domain"/>
    <property type="match status" value="1"/>
</dbReference>
<dbReference type="Proteomes" id="UP001054945">
    <property type="component" value="Unassembled WGS sequence"/>
</dbReference>
<dbReference type="Gene3D" id="1.20.5.1200">
    <property type="entry name" value="Alpha-tocopherol transfer"/>
    <property type="match status" value="1"/>
</dbReference>
<dbReference type="Gene3D" id="1.10.8.20">
    <property type="entry name" value="N-terminal domain of phosphatidylinositol transfer protein sec14p"/>
    <property type="match status" value="1"/>
</dbReference>
<dbReference type="PROSITE" id="PS50191">
    <property type="entry name" value="CRAL_TRIO"/>
    <property type="match status" value="1"/>
</dbReference>
<proteinExistence type="predicted"/>
<dbReference type="PRINTS" id="PR00180">
    <property type="entry name" value="CRETINALDHBP"/>
</dbReference>
<accession>A0AAV4WDL7</accession>
<gene>
    <name evidence="2" type="primary">RLBP1</name>
    <name evidence="2" type="ORF">CEXT_702331</name>
</gene>
<keyword evidence="3" id="KW-1185">Reference proteome</keyword>
<dbReference type="Pfam" id="PF00650">
    <property type="entry name" value="CRAL_TRIO"/>
    <property type="match status" value="1"/>
</dbReference>
<dbReference type="InterPro" id="IPR001251">
    <property type="entry name" value="CRAL-TRIO_dom"/>
</dbReference>
<name>A0AAV4WDL7_CAEEX</name>
<dbReference type="InterPro" id="IPR036273">
    <property type="entry name" value="CRAL/TRIO_N_dom_sf"/>
</dbReference>
<dbReference type="GO" id="GO:1902936">
    <property type="term" value="F:phosphatidylinositol bisphosphate binding"/>
    <property type="evidence" value="ECO:0007669"/>
    <property type="project" value="TreeGrafter"/>
</dbReference>
<dbReference type="PANTHER" id="PTHR10174:SF208">
    <property type="entry name" value="CRAL-TRIO DOMAIN-CONTAINING PROTEIN DDB_G0278031"/>
    <property type="match status" value="1"/>
</dbReference>
<reference evidence="2 3" key="1">
    <citation type="submission" date="2021-06" db="EMBL/GenBank/DDBJ databases">
        <title>Caerostris extrusa draft genome.</title>
        <authorList>
            <person name="Kono N."/>
            <person name="Arakawa K."/>
        </authorList>
    </citation>
    <scope>NUCLEOTIDE SEQUENCE [LARGE SCALE GENOMIC DNA]</scope>
</reference>
<dbReference type="InterPro" id="IPR036865">
    <property type="entry name" value="CRAL-TRIO_dom_sf"/>
</dbReference>
<dbReference type="InterPro" id="IPR011074">
    <property type="entry name" value="CRAL/TRIO_N_dom"/>
</dbReference>
<evidence type="ECO:0000313" key="2">
    <source>
        <dbReference type="EMBL" id="GIY80621.1"/>
    </source>
</evidence>
<dbReference type="Pfam" id="PF03765">
    <property type="entry name" value="CRAL_TRIO_N"/>
    <property type="match status" value="1"/>
</dbReference>
<dbReference type="SMART" id="SM00516">
    <property type="entry name" value="SEC14"/>
    <property type="match status" value="1"/>
</dbReference>
<comment type="caution">
    <text evidence="2">The sequence shown here is derived from an EMBL/GenBank/DDBJ whole genome shotgun (WGS) entry which is preliminary data.</text>
</comment>
<dbReference type="CDD" id="cd00170">
    <property type="entry name" value="SEC14"/>
    <property type="match status" value="1"/>
</dbReference>
<dbReference type="PANTHER" id="PTHR10174">
    <property type="entry name" value="ALPHA-TOCOPHEROL TRANSFER PROTEIN-RELATED"/>
    <property type="match status" value="1"/>
</dbReference>
<evidence type="ECO:0000313" key="3">
    <source>
        <dbReference type="Proteomes" id="UP001054945"/>
    </source>
</evidence>
<sequence>MFIRDPQSARIGEEILPFELENVPEFFQKKAEVELHDTPEKRAQGLLDPKVMSRSRSLKLHVLHLYLSIHTFEPLLRRFSLPGWFHPPSEIPHTKISKEGYFGLPGINKKAFDSTLLVEHSSYGSAPTHDKHTKNVEYDDDFLLQYLRARKYNVAKAFSQLKGLSVLKKKNPGIFTDLSYDKTVNTINKKIMTILPWRCQDGCTIVLVELDNWNPSEFPVEEIKRAVAVYLLQSLREPMTQINGFKIIIDVKSNPLKHLKYCTPNNIYLMYYGTQECIAGRYKEIHIVNQSMTFKAAWIIIKPFLTDKLKKRIIFHNNSSSLLNYFPKDVLPKQYGGNLLNYNMADWLKRVMAPARLALLGGQTNKAKASISS</sequence>
<protein>
    <submittedName>
        <fullName evidence="2">Retinaldehyde-binding protein 1</fullName>
    </submittedName>
</protein>
<feature type="domain" description="CRAL-TRIO" evidence="1">
    <location>
        <begin position="182"/>
        <end position="343"/>
    </location>
</feature>
<evidence type="ECO:0000259" key="1">
    <source>
        <dbReference type="PROSITE" id="PS50191"/>
    </source>
</evidence>
<dbReference type="EMBL" id="BPLR01016030">
    <property type="protein sequence ID" value="GIY80621.1"/>
    <property type="molecule type" value="Genomic_DNA"/>
</dbReference>
<organism evidence="2 3">
    <name type="scientific">Caerostris extrusa</name>
    <name type="common">Bark spider</name>
    <name type="synonym">Caerostris bankana</name>
    <dbReference type="NCBI Taxonomy" id="172846"/>
    <lineage>
        <taxon>Eukaryota</taxon>
        <taxon>Metazoa</taxon>
        <taxon>Ecdysozoa</taxon>
        <taxon>Arthropoda</taxon>
        <taxon>Chelicerata</taxon>
        <taxon>Arachnida</taxon>
        <taxon>Araneae</taxon>
        <taxon>Araneomorphae</taxon>
        <taxon>Entelegynae</taxon>
        <taxon>Araneoidea</taxon>
        <taxon>Araneidae</taxon>
        <taxon>Caerostris</taxon>
    </lineage>
</organism>
<dbReference type="SUPFAM" id="SSF46938">
    <property type="entry name" value="CRAL/TRIO N-terminal domain"/>
    <property type="match status" value="1"/>
</dbReference>
<dbReference type="GO" id="GO:0016020">
    <property type="term" value="C:membrane"/>
    <property type="evidence" value="ECO:0007669"/>
    <property type="project" value="TreeGrafter"/>
</dbReference>
<dbReference type="AlphaFoldDB" id="A0AAV4WDL7"/>